<dbReference type="InterPro" id="IPR001387">
    <property type="entry name" value="Cro/C1-type_HTH"/>
</dbReference>
<evidence type="ECO:0000313" key="2">
    <source>
        <dbReference type="EMBL" id="SEG89146.1"/>
    </source>
</evidence>
<dbReference type="SUPFAM" id="SSF47413">
    <property type="entry name" value="lambda repressor-like DNA-binding domains"/>
    <property type="match status" value="1"/>
</dbReference>
<dbReference type="Gene3D" id="1.10.260.40">
    <property type="entry name" value="lambda repressor-like DNA-binding domains"/>
    <property type="match status" value="1"/>
</dbReference>
<protein>
    <submittedName>
        <fullName evidence="2">Helix-turn-helix</fullName>
    </submittedName>
</protein>
<dbReference type="AlphaFoldDB" id="A0A1H6DWP7"/>
<dbReference type="PROSITE" id="PS50943">
    <property type="entry name" value="HTH_CROC1"/>
    <property type="match status" value="1"/>
</dbReference>
<feature type="domain" description="HTH cro/C1-type" evidence="1">
    <location>
        <begin position="57"/>
        <end position="110"/>
    </location>
</feature>
<dbReference type="OrthoDB" id="6119444at2"/>
<dbReference type="InterPro" id="IPR010982">
    <property type="entry name" value="Lambda_DNA-bd_dom_sf"/>
</dbReference>
<dbReference type="EMBL" id="FNVQ01000011">
    <property type="protein sequence ID" value="SEG89146.1"/>
    <property type="molecule type" value="Genomic_DNA"/>
</dbReference>
<accession>A0A1H6DWP7</accession>
<dbReference type="SMART" id="SM00530">
    <property type="entry name" value="HTH_XRE"/>
    <property type="match status" value="1"/>
</dbReference>
<dbReference type="Pfam" id="PF01381">
    <property type="entry name" value="HTH_3"/>
    <property type="match status" value="1"/>
</dbReference>
<reference evidence="2 3" key="1">
    <citation type="submission" date="2016-10" db="EMBL/GenBank/DDBJ databases">
        <authorList>
            <person name="de Groot N.N."/>
        </authorList>
    </citation>
    <scope>NUCLEOTIDE SEQUENCE [LARGE SCALE GENOMIC DNA]</scope>
    <source>
        <strain evidence="2 3">DSM 22012</strain>
    </source>
</reference>
<evidence type="ECO:0000259" key="1">
    <source>
        <dbReference type="PROSITE" id="PS50943"/>
    </source>
</evidence>
<proteinExistence type="predicted"/>
<dbReference type="RefSeq" id="WP_104005971.1">
    <property type="nucleotide sequence ID" value="NZ_FNVQ01000011.1"/>
</dbReference>
<dbReference type="Proteomes" id="UP000236745">
    <property type="component" value="Unassembled WGS sequence"/>
</dbReference>
<organism evidence="2 3">
    <name type="scientific">Marinobacterium lutimaris</name>
    <dbReference type="NCBI Taxonomy" id="568106"/>
    <lineage>
        <taxon>Bacteria</taxon>
        <taxon>Pseudomonadati</taxon>
        <taxon>Pseudomonadota</taxon>
        <taxon>Gammaproteobacteria</taxon>
        <taxon>Oceanospirillales</taxon>
        <taxon>Oceanospirillaceae</taxon>
        <taxon>Marinobacterium</taxon>
    </lineage>
</organism>
<dbReference type="GO" id="GO:0003677">
    <property type="term" value="F:DNA binding"/>
    <property type="evidence" value="ECO:0007669"/>
    <property type="project" value="InterPro"/>
</dbReference>
<evidence type="ECO:0000313" key="3">
    <source>
        <dbReference type="Proteomes" id="UP000236745"/>
    </source>
</evidence>
<gene>
    <name evidence="2" type="ORF">SAMN05444390_11124</name>
</gene>
<sequence>MSSALNELSNKSTSSARVDELLTELKEIIANQESRIAGLRQQRNLEPFSKATCGQMLLSARETQQLTLENLALLSGVSTVTLSKLEKGQLNVNFETLVKVFDALGVSLWIGK</sequence>
<keyword evidence="3" id="KW-1185">Reference proteome</keyword>
<name>A0A1H6DWP7_9GAMM</name>
<dbReference type="CDD" id="cd00093">
    <property type="entry name" value="HTH_XRE"/>
    <property type="match status" value="1"/>
</dbReference>